<dbReference type="InterPro" id="IPR050794">
    <property type="entry name" value="CPA2_transporter"/>
</dbReference>
<keyword evidence="4" id="KW-0813">Transport</keyword>
<feature type="transmembrane region" description="Helical" evidence="12">
    <location>
        <begin position="104"/>
        <end position="123"/>
    </location>
</feature>
<dbReference type="InterPro" id="IPR057290">
    <property type="entry name" value="CHX17_C"/>
</dbReference>
<name>A0AAV5C4X7_ELECO</name>
<dbReference type="Pfam" id="PF00999">
    <property type="entry name" value="Na_H_Exchanger"/>
    <property type="match status" value="1"/>
</dbReference>
<dbReference type="GO" id="GO:0009941">
    <property type="term" value="C:chloroplast envelope"/>
    <property type="evidence" value="ECO:0007669"/>
    <property type="project" value="UniProtKB-SubCell"/>
</dbReference>
<keyword evidence="6 12" id="KW-0812">Transmembrane</keyword>
<dbReference type="InterPro" id="IPR038770">
    <property type="entry name" value="Na+/solute_symporter_sf"/>
</dbReference>
<dbReference type="InterPro" id="IPR057291">
    <property type="entry name" value="CHX17_2nd"/>
</dbReference>
<evidence type="ECO:0000259" key="14">
    <source>
        <dbReference type="Pfam" id="PF23256"/>
    </source>
</evidence>
<proteinExistence type="inferred from homology"/>
<evidence type="ECO:0000256" key="5">
    <source>
        <dbReference type="ARBA" id="ARBA00022538"/>
    </source>
</evidence>
<dbReference type="GO" id="GO:0015297">
    <property type="term" value="F:antiporter activity"/>
    <property type="evidence" value="ECO:0007669"/>
    <property type="project" value="InterPro"/>
</dbReference>
<evidence type="ECO:0000313" key="16">
    <source>
        <dbReference type="EMBL" id="GJM92679.1"/>
    </source>
</evidence>
<protein>
    <recommendedName>
        <fullName evidence="18">Cation/H+ exchanger domain-containing protein</fullName>
    </recommendedName>
</protein>
<comment type="caution">
    <text evidence="16">The sequence shown here is derived from an EMBL/GenBank/DDBJ whole genome shotgun (WGS) entry which is preliminary data.</text>
</comment>
<feature type="transmembrane region" description="Helical" evidence="12">
    <location>
        <begin position="452"/>
        <end position="469"/>
    </location>
</feature>
<accession>A0AAV5C4X7</accession>
<evidence type="ECO:0000256" key="4">
    <source>
        <dbReference type="ARBA" id="ARBA00022448"/>
    </source>
</evidence>
<comment type="similarity">
    <text evidence="11">Belongs to the monovalent cation:proton antiporter 2 (CPA2) transporter (TC 2.A.37) family. CHX (TC 2.A.37.4) subfamily.</text>
</comment>
<feature type="transmembrane region" description="Helical" evidence="12">
    <location>
        <begin position="238"/>
        <end position="257"/>
    </location>
</feature>
<feature type="transmembrane region" description="Helical" evidence="12">
    <location>
        <begin position="418"/>
        <end position="440"/>
    </location>
</feature>
<evidence type="ECO:0000256" key="12">
    <source>
        <dbReference type="SAM" id="Phobius"/>
    </source>
</evidence>
<evidence type="ECO:0000259" key="15">
    <source>
        <dbReference type="Pfam" id="PF23259"/>
    </source>
</evidence>
<reference evidence="16" key="2">
    <citation type="submission" date="2021-12" db="EMBL/GenBank/DDBJ databases">
        <title>Resequencing data analysis of finger millet.</title>
        <authorList>
            <person name="Hatakeyama M."/>
            <person name="Aluri S."/>
            <person name="Balachadran M.T."/>
            <person name="Sivarajan S.R."/>
            <person name="Poveda L."/>
            <person name="Shimizu-Inatsugi R."/>
            <person name="Schlapbach R."/>
            <person name="Sreeman S.M."/>
            <person name="Shimizu K.K."/>
        </authorList>
    </citation>
    <scope>NUCLEOTIDE SEQUENCE</scope>
</reference>
<dbReference type="Gene3D" id="1.20.1530.20">
    <property type="match status" value="1"/>
</dbReference>
<feature type="transmembrane region" description="Helical" evidence="12">
    <location>
        <begin position="481"/>
        <end position="503"/>
    </location>
</feature>
<evidence type="ECO:0000256" key="3">
    <source>
        <dbReference type="ARBA" id="ARBA00004141"/>
    </source>
</evidence>
<dbReference type="GO" id="GO:1902600">
    <property type="term" value="P:proton transmembrane transport"/>
    <property type="evidence" value="ECO:0007669"/>
    <property type="project" value="InterPro"/>
</dbReference>
<feature type="domain" description="Cation/H(+) antiporter C-terminal" evidence="15">
    <location>
        <begin position="707"/>
        <end position="858"/>
    </location>
</feature>
<dbReference type="Pfam" id="PF23259">
    <property type="entry name" value="CHX17_C"/>
    <property type="match status" value="1"/>
</dbReference>
<keyword evidence="17" id="KW-1185">Reference proteome</keyword>
<dbReference type="PANTHER" id="PTHR32468">
    <property type="entry name" value="CATION/H + ANTIPORTER"/>
    <property type="match status" value="1"/>
</dbReference>
<feature type="transmembrane region" description="Helical" evidence="12">
    <location>
        <begin position="344"/>
        <end position="369"/>
    </location>
</feature>
<feature type="domain" description="Cation/H+ exchanger transmembrane" evidence="13">
    <location>
        <begin position="117"/>
        <end position="499"/>
    </location>
</feature>
<evidence type="ECO:0000256" key="8">
    <source>
        <dbReference type="ARBA" id="ARBA00022989"/>
    </source>
</evidence>
<feature type="domain" description="Cation/H(+) antiporter central" evidence="14">
    <location>
        <begin position="559"/>
        <end position="699"/>
    </location>
</feature>
<evidence type="ECO:0000313" key="17">
    <source>
        <dbReference type="Proteomes" id="UP001054889"/>
    </source>
</evidence>
<comment type="subcellular location">
    <subcellularLocation>
        <location evidence="3">Membrane</location>
        <topology evidence="3">Multi-pass membrane protein</topology>
    </subcellularLocation>
    <subcellularLocation>
        <location evidence="2">Plastid</location>
        <location evidence="2">Chloroplast envelope</location>
    </subcellularLocation>
</comment>
<evidence type="ECO:0008006" key="18">
    <source>
        <dbReference type="Google" id="ProtNLM"/>
    </source>
</evidence>
<dbReference type="PANTHER" id="PTHR32468:SF86">
    <property type="entry name" value="OS11G0123600 PROTEIN"/>
    <property type="match status" value="1"/>
</dbReference>
<keyword evidence="9" id="KW-0406">Ion transport</keyword>
<evidence type="ECO:0000256" key="6">
    <source>
        <dbReference type="ARBA" id="ARBA00022692"/>
    </source>
</evidence>
<evidence type="ECO:0000256" key="11">
    <source>
        <dbReference type="ARBA" id="ARBA00038341"/>
    </source>
</evidence>
<feature type="transmembrane region" description="Helical" evidence="12">
    <location>
        <begin position="297"/>
        <end position="319"/>
    </location>
</feature>
<dbReference type="AlphaFoldDB" id="A0AAV5C4X7"/>
<dbReference type="GO" id="GO:0012505">
    <property type="term" value="C:endomembrane system"/>
    <property type="evidence" value="ECO:0007669"/>
    <property type="project" value="TreeGrafter"/>
</dbReference>
<keyword evidence="5" id="KW-0633">Potassium transport</keyword>
<dbReference type="GO" id="GO:0016020">
    <property type="term" value="C:membrane"/>
    <property type="evidence" value="ECO:0007669"/>
    <property type="project" value="UniProtKB-SubCell"/>
</dbReference>
<sequence>MPTGSEDAWTKNSNACIPSSIILFLWFPGSGSSSDQRVIAVEDRQDRANRRRMASTAVSDPLEELWNHVMSTDRSHLMCFYPSKITMSGIWTGDNPLDFSLPLLLFQVLLITTTTRALALLLSPLRLPRYIAEILAGFLLGPSGLGRLPHFSDVAFPTRSLFVLDSMSLIGLTFYTFTIGVEIELGTILRAGLRSFWFAAASALPPFLVGAGTGYLALSTDNTRRSKDQILNSLSFPVFLGATFCSTAFSVLARNIAELKLAGTDVGQLSISASLINDTFAWAALTVATALAHVRYGLFPCVWTLVSGVLIFAGSYLVVRPMLLRLARRATEGQVVTETQECSVLIGVMVAALVADAGGTHAIFGAFVFGLAVPNGPVGVALVEKVEDLVVGTLLPLFFAMSGLRTDFAMIKNAHSAVLLMAAALSAAALKVAAAVGVAAASGMPLHDGTSIGLLLNTKGIIELVILNIGRNKGIMSDQSFTVLVFMSALITATVTPLLAMVVKPARRLVFYKRRTVAWPHQPDAELRVLACVHAPRDVPGMVTLIDATSPSAHAPVSVHALHLIEFAGRASALLLINASAPASSFSSPDASAHGGRSQVEMQYKHIAHAFMAYEENVPEGGVSARTFAAVSPYASMHDDVAAAAENQNSALILLPFHKHRLVDGGMEVFHTAVQALNARVQRFAPCTVGILVDRGLGGVPGTGYRVAALFFGGRDDREVVALAARMARNPGIDLTVLRFVQKGGSFTASEFDSLKERKADDGCLREFLDRTKMNASGGAAVEYKERGVFNASEMVAQIRELEAAGKDLLVVGKVPGLSALTAGMAEWSECPELGPIGDLLASRDFQTSASVLVIQSYERAGMVGTTMSAELGLAGDVMPAAARPPRRAR</sequence>
<feature type="transmembrane region" description="Helical" evidence="12">
    <location>
        <begin position="195"/>
        <end position="218"/>
    </location>
</feature>
<gene>
    <name evidence="16" type="primary">ga09170</name>
    <name evidence="16" type="ORF">PR202_ga09170</name>
</gene>
<evidence type="ECO:0000256" key="10">
    <source>
        <dbReference type="ARBA" id="ARBA00023136"/>
    </source>
</evidence>
<evidence type="ECO:0000256" key="9">
    <source>
        <dbReference type="ARBA" id="ARBA00023065"/>
    </source>
</evidence>
<feature type="transmembrane region" description="Helical" evidence="12">
    <location>
        <begin position="161"/>
        <end position="183"/>
    </location>
</feature>
<dbReference type="Pfam" id="PF23256">
    <property type="entry name" value="CHX17_2nd"/>
    <property type="match status" value="1"/>
</dbReference>
<feature type="transmembrane region" description="Helical" evidence="12">
    <location>
        <begin position="389"/>
        <end position="406"/>
    </location>
</feature>
<dbReference type="Proteomes" id="UP001054889">
    <property type="component" value="Unassembled WGS sequence"/>
</dbReference>
<evidence type="ECO:0000259" key="13">
    <source>
        <dbReference type="Pfam" id="PF00999"/>
    </source>
</evidence>
<organism evidence="16 17">
    <name type="scientific">Eleusine coracana subsp. coracana</name>
    <dbReference type="NCBI Taxonomy" id="191504"/>
    <lineage>
        <taxon>Eukaryota</taxon>
        <taxon>Viridiplantae</taxon>
        <taxon>Streptophyta</taxon>
        <taxon>Embryophyta</taxon>
        <taxon>Tracheophyta</taxon>
        <taxon>Spermatophyta</taxon>
        <taxon>Magnoliopsida</taxon>
        <taxon>Liliopsida</taxon>
        <taxon>Poales</taxon>
        <taxon>Poaceae</taxon>
        <taxon>PACMAD clade</taxon>
        <taxon>Chloridoideae</taxon>
        <taxon>Cynodonteae</taxon>
        <taxon>Eleusininae</taxon>
        <taxon>Eleusine</taxon>
    </lineage>
</organism>
<dbReference type="EMBL" id="BQKI01000004">
    <property type="protein sequence ID" value="GJM92679.1"/>
    <property type="molecule type" value="Genomic_DNA"/>
</dbReference>
<evidence type="ECO:0000256" key="1">
    <source>
        <dbReference type="ARBA" id="ARBA00003198"/>
    </source>
</evidence>
<keyword evidence="10 12" id="KW-0472">Membrane</keyword>
<comment type="function">
    <text evidence="1">May function as sodium-coupled metabolite transporter across the chloroplast envelope.</text>
</comment>
<dbReference type="GO" id="GO:0006813">
    <property type="term" value="P:potassium ion transport"/>
    <property type="evidence" value="ECO:0007669"/>
    <property type="project" value="UniProtKB-KW"/>
</dbReference>
<keyword evidence="8 12" id="KW-1133">Transmembrane helix</keyword>
<keyword evidence="7" id="KW-0630">Potassium</keyword>
<evidence type="ECO:0000256" key="7">
    <source>
        <dbReference type="ARBA" id="ARBA00022958"/>
    </source>
</evidence>
<evidence type="ECO:0000256" key="2">
    <source>
        <dbReference type="ARBA" id="ARBA00004119"/>
    </source>
</evidence>
<dbReference type="InterPro" id="IPR006153">
    <property type="entry name" value="Cation/H_exchanger_TM"/>
</dbReference>
<reference evidence="16" key="1">
    <citation type="journal article" date="2018" name="DNA Res.">
        <title>Multiple hybrid de novo genome assembly of finger millet, an orphan allotetraploid crop.</title>
        <authorList>
            <person name="Hatakeyama M."/>
            <person name="Aluri S."/>
            <person name="Balachadran M.T."/>
            <person name="Sivarajan S.R."/>
            <person name="Patrignani A."/>
            <person name="Gruter S."/>
            <person name="Poveda L."/>
            <person name="Shimizu-Inatsugi R."/>
            <person name="Baeten J."/>
            <person name="Francoijs K.J."/>
            <person name="Nataraja K.N."/>
            <person name="Reddy Y.A.N."/>
            <person name="Phadnis S."/>
            <person name="Ravikumar R.L."/>
            <person name="Schlapbach R."/>
            <person name="Sreeman S.M."/>
            <person name="Shimizu K.K."/>
        </authorList>
    </citation>
    <scope>NUCLEOTIDE SEQUENCE</scope>
</reference>
<dbReference type="GO" id="GO:0006885">
    <property type="term" value="P:regulation of pH"/>
    <property type="evidence" value="ECO:0007669"/>
    <property type="project" value="TreeGrafter"/>
</dbReference>